<reference evidence="2 3" key="1">
    <citation type="journal article" date="2016" name="Nat. Commun.">
        <title>Ectomycorrhizal ecology is imprinted in the genome of the dominant symbiotic fungus Cenococcum geophilum.</title>
        <authorList>
            <consortium name="DOE Joint Genome Institute"/>
            <person name="Peter M."/>
            <person name="Kohler A."/>
            <person name="Ohm R.A."/>
            <person name="Kuo A."/>
            <person name="Krutzmann J."/>
            <person name="Morin E."/>
            <person name="Arend M."/>
            <person name="Barry K.W."/>
            <person name="Binder M."/>
            <person name="Choi C."/>
            <person name="Clum A."/>
            <person name="Copeland A."/>
            <person name="Grisel N."/>
            <person name="Haridas S."/>
            <person name="Kipfer T."/>
            <person name="LaButti K."/>
            <person name="Lindquist E."/>
            <person name="Lipzen A."/>
            <person name="Maire R."/>
            <person name="Meier B."/>
            <person name="Mihaltcheva S."/>
            <person name="Molinier V."/>
            <person name="Murat C."/>
            <person name="Poggeler S."/>
            <person name="Quandt C.A."/>
            <person name="Sperisen C."/>
            <person name="Tritt A."/>
            <person name="Tisserant E."/>
            <person name="Crous P.W."/>
            <person name="Henrissat B."/>
            <person name="Nehls U."/>
            <person name="Egli S."/>
            <person name="Spatafora J.W."/>
            <person name="Grigoriev I.V."/>
            <person name="Martin F.M."/>
        </authorList>
    </citation>
    <scope>NUCLEOTIDE SEQUENCE [LARGE SCALE GENOMIC DNA]</scope>
    <source>
        <strain evidence="2 3">CBS 459.81</strain>
    </source>
</reference>
<dbReference type="Proteomes" id="UP000250266">
    <property type="component" value="Unassembled WGS sequence"/>
</dbReference>
<sequence>MGWFTSRSSSHRPSYARSSAGSSYSSHRGSSSSYYKRRPRDGYIQRILHKFKQLLRDLFAYARRHPIKIAFMVMMPLISGGILAKFARQFGIRLPDFLKGSGGGKRGGGGYYGSEGYEREGFGGGSSGITSLANGIGGLSSVMKLAQAFM</sequence>
<gene>
    <name evidence="2" type="ORF">K432DRAFT_402539</name>
</gene>
<keyword evidence="3" id="KW-1185">Reference proteome</keyword>
<proteinExistence type="predicted"/>
<evidence type="ECO:0000256" key="1">
    <source>
        <dbReference type="SAM" id="MobiDB-lite"/>
    </source>
</evidence>
<protein>
    <submittedName>
        <fullName evidence="2">Uncharacterized protein</fullName>
    </submittedName>
</protein>
<evidence type="ECO:0000313" key="3">
    <source>
        <dbReference type="Proteomes" id="UP000250266"/>
    </source>
</evidence>
<name>A0A8E2EG22_9PEZI</name>
<feature type="region of interest" description="Disordered" evidence="1">
    <location>
        <begin position="1"/>
        <end position="36"/>
    </location>
</feature>
<dbReference type="OrthoDB" id="5398396at2759"/>
<accession>A0A8E2EG22</accession>
<evidence type="ECO:0000313" key="2">
    <source>
        <dbReference type="EMBL" id="OCK82873.1"/>
    </source>
</evidence>
<dbReference type="EMBL" id="KV744876">
    <property type="protein sequence ID" value="OCK82873.1"/>
    <property type="molecule type" value="Genomic_DNA"/>
</dbReference>
<dbReference type="AlphaFoldDB" id="A0A8E2EG22"/>
<organism evidence="2 3">
    <name type="scientific">Lepidopterella palustris CBS 459.81</name>
    <dbReference type="NCBI Taxonomy" id="1314670"/>
    <lineage>
        <taxon>Eukaryota</taxon>
        <taxon>Fungi</taxon>
        <taxon>Dikarya</taxon>
        <taxon>Ascomycota</taxon>
        <taxon>Pezizomycotina</taxon>
        <taxon>Dothideomycetes</taxon>
        <taxon>Pleosporomycetidae</taxon>
        <taxon>Mytilinidiales</taxon>
        <taxon>Argynnaceae</taxon>
        <taxon>Lepidopterella</taxon>
    </lineage>
</organism>
<feature type="compositionally biased region" description="Low complexity" evidence="1">
    <location>
        <begin position="1"/>
        <end position="34"/>
    </location>
</feature>